<feature type="compositionally biased region" description="Basic and acidic residues" evidence="1">
    <location>
        <begin position="7"/>
        <end position="23"/>
    </location>
</feature>
<dbReference type="GeneID" id="19114550"/>
<dbReference type="AlphaFoldDB" id="M2NEI3"/>
<dbReference type="HOGENOM" id="CLU_1875057_0_0_1"/>
<feature type="region of interest" description="Disordered" evidence="1">
    <location>
        <begin position="1"/>
        <end position="23"/>
    </location>
</feature>
<organism evidence="2 3">
    <name type="scientific">Baudoinia panamericana (strain UAMH 10762)</name>
    <name type="common">Angels' share fungus</name>
    <name type="synonym">Baudoinia compniacensis (strain UAMH 10762)</name>
    <dbReference type="NCBI Taxonomy" id="717646"/>
    <lineage>
        <taxon>Eukaryota</taxon>
        <taxon>Fungi</taxon>
        <taxon>Dikarya</taxon>
        <taxon>Ascomycota</taxon>
        <taxon>Pezizomycotina</taxon>
        <taxon>Dothideomycetes</taxon>
        <taxon>Dothideomycetidae</taxon>
        <taxon>Mycosphaerellales</taxon>
        <taxon>Teratosphaeriaceae</taxon>
        <taxon>Baudoinia</taxon>
    </lineage>
</organism>
<proteinExistence type="predicted"/>
<keyword evidence="3" id="KW-1185">Reference proteome</keyword>
<evidence type="ECO:0000256" key="1">
    <source>
        <dbReference type="SAM" id="MobiDB-lite"/>
    </source>
</evidence>
<gene>
    <name evidence="2" type="ORF">BAUCODRAFT_461081</name>
</gene>
<sequence>MFTNNEPRSRDRLGHRLQDSGSEVRSHRGTSLFTVSVCLPIVRSMSAGVVSGLWRWMRLYSSWNLTAGHHEFPAPSMLSIRGTIILSCHYIPAHLPAPRYHHYFASSPQSSLMTLFKLSNADSIATLRFCNGPSVC</sequence>
<dbReference type="Proteomes" id="UP000011761">
    <property type="component" value="Unassembled WGS sequence"/>
</dbReference>
<dbReference type="EMBL" id="KB445554">
    <property type="protein sequence ID" value="EMC97654.1"/>
    <property type="molecule type" value="Genomic_DNA"/>
</dbReference>
<protein>
    <submittedName>
        <fullName evidence="2">Uncharacterized protein</fullName>
    </submittedName>
</protein>
<dbReference type="KEGG" id="bcom:BAUCODRAFT_461081"/>
<evidence type="ECO:0000313" key="2">
    <source>
        <dbReference type="EMBL" id="EMC97654.1"/>
    </source>
</evidence>
<reference evidence="2 3" key="1">
    <citation type="journal article" date="2012" name="PLoS Pathog.">
        <title>Diverse lifestyles and strategies of plant pathogenesis encoded in the genomes of eighteen Dothideomycetes fungi.</title>
        <authorList>
            <person name="Ohm R.A."/>
            <person name="Feau N."/>
            <person name="Henrissat B."/>
            <person name="Schoch C.L."/>
            <person name="Horwitz B.A."/>
            <person name="Barry K.W."/>
            <person name="Condon B.J."/>
            <person name="Copeland A.C."/>
            <person name="Dhillon B."/>
            <person name="Glaser F."/>
            <person name="Hesse C.N."/>
            <person name="Kosti I."/>
            <person name="LaButti K."/>
            <person name="Lindquist E.A."/>
            <person name="Lucas S."/>
            <person name="Salamov A.A."/>
            <person name="Bradshaw R.E."/>
            <person name="Ciuffetti L."/>
            <person name="Hamelin R.C."/>
            <person name="Kema G.H.J."/>
            <person name="Lawrence C."/>
            <person name="Scott J.A."/>
            <person name="Spatafora J.W."/>
            <person name="Turgeon B.G."/>
            <person name="de Wit P.J.G.M."/>
            <person name="Zhong S."/>
            <person name="Goodwin S.B."/>
            <person name="Grigoriev I.V."/>
        </authorList>
    </citation>
    <scope>NUCLEOTIDE SEQUENCE [LARGE SCALE GENOMIC DNA]</scope>
    <source>
        <strain evidence="2 3">UAMH 10762</strain>
    </source>
</reference>
<accession>M2NEI3</accession>
<evidence type="ECO:0000313" key="3">
    <source>
        <dbReference type="Proteomes" id="UP000011761"/>
    </source>
</evidence>
<dbReference type="RefSeq" id="XP_007675925.1">
    <property type="nucleotide sequence ID" value="XM_007677735.1"/>
</dbReference>
<name>M2NEI3_BAUPA</name>